<name>A0AAN7IM13_QUERU</name>
<dbReference type="EC" id="2.1.3.15" evidence="1"/>
<dbReference type="Gene3D" id="3.90.226.10">
    <property type="entry name" value="2-enoyl-CoA Hydratase, Chain A, domain 1"/>
    <property type="match status" value="1"/>
</dbReference>
<dbReference type="SUPFAM" id="SSF52096">
    <property type="entry name" value="ClpP/crotonase"/>
    <property type="match status" value="1"/>
</dbReference>
<dbReference type="AlphaFoldDB" id="A0AAN7IM13"/>
<dbReference type="PANTHER" id="PTHR42853:SF1">
    <property type="entry name" value="ACETYL-COA CARBOXYTRANSFERASE"/>
    <property type="match status" value="1"/>
</dbReference>
<evidence type="ECO:0000256" key="4">
    <source>
        <dbReference type="ARBA" id="ARBA00022832"/>
    </source>
</evidence>
<reference evidence="10 11" key="1">
    <citation type="journal article" date="2023" name="G3 (Bethesda)">
        <title>A haplotype-resolved chromosome-scale genome for Quercus rubra L. provides insights into the genetics of adaptive traits for red oak species.</title>
        <authorList>
            <person name="Kapoor B."/>
            <person name="Jenkins J."/>
            <person name="Schmutz J."/>
            <person name="Zhebentyayeva T."/>
            <person name="Kuelheim C."/>
            <person name="Coggeshall M."/>
            <person name="Heim C."/>
            <person name="Lasky J.R."/>
            <person name="Leites L."/>
            <person name="Islam-Faridi N."/>
            <person name="Romero-Severson J."/>
            <person name="DeLeo V.L."/>
            <person name="Lucas S.M."/>
            <person name="Lazic D."/>
            <person name="Gailing O."/>
            <person name="Carlson J."/>
            <person name="Staton M."/>
        </authorList>
    </citation>
    <scope>NUCLEOTIDE SEQUENCE [LARGE SCALE GENOMIC DNA]</scope>
    <source>
        <strain evidence="10">Pseudo-F2</strain>
    </source>
</reference>
<dbReference type="GO" id="GO:0003989">
    <property type="term" value="F:acetyl-CoA carboxylase activity"/>
    <property type="evidence" value="ECO:0007669"/>
    <property type="project" value="InterPro"/>
</dbReference>
<evidence type="ECO:0000256" key="7">
    <source>
        <dbReference type="ARBA" id="ARBA00023160"/>
    </source>
</evidence>
<evidence type="ECO:0000256" key="1">
    <source>
        <dbReference type="ARBA" id="ARBA00011883"/>
    </source>
</evidence>
<dbReference type="GO" id="GO:0006633">
    <property type="term" value="P:fatty acid biosynthetic process"/>
    <property type="evidence" value="ECO:0007669"/>
    <property type="project" value="UniProtKB-KW"/>
</dbReference>
<dbReference type="Proteomes" id="UP001324115">
    <property type="component" value="Unassembled WGS sequence"/>
</dbReference>
<protein>
    <recommendedName>
        <fullName evidence="1">acetyl-CoA carboxytransferase</fullName>
        <ecNumber evidence="1">2.1.3.15</ecNumber>
    </recommendedName>
</protein>
<dbReference type="GO" id="GO:0009317">
    <property type="term" value="C:acetyl-CoA carboxylase complex"/>
    <property type="evidence" value="ECO:0007669"/>
    <property type="project" value="InterPro"/>
</dbReference>
<evidence type="ECO:0000256" key="5">
    <source>
        <dbReference type="ARBA" id="ARBA00022840"/>
    </source>
</evidence>
<evidence type="ECO:0000256" key="6">
    <source>
        <dbReference type="ARBA" id="ARBA00023098"/>
    </source>
</evidence>
<keyword evidence="11" id="KW-1185">Reference proteome</keyword>
<dbReference type="InterPro" id="IPR001095">
    <property type="entry name" value="Acetyl_CoA_COase_a_su"/>
</dbReference>
<keyword evidence="4" id="KW-0276">Fatty acid metabolism</keyword>
<dbReference type="PRINTS" id="PR01069">
    <property type="entry name" value="ACCCTRFRASEA"/>
</dbReference>
<evidence type="ECO:0000313" key="10">
    <source>
        <dbReference type="EMBL" id="KAK4578316.1"/>
    </source>
</evidence>
<evidence type="ECO:0000259" key="9">
    <source>
        <dbReference type="PROSITE" id="PS50989"/>
    </source>
</evidence>
<evidence type="ECO:0000256" key="2">
    <source>
        <dbReference type="ARBA" id="ARBA00022516"/>
    </source>
</evidence>
<evidence type="ECO:0000256" key="3">
    <source>
        <dbReference type="ARBA" id="ARBA00022741"/>
    </source>
</evidence>
<organism evidence="10 11">
    <name type="scientific">Quercus rubra</name>
    <name type="common">Northern red oak</name>
    <name type="synonym">Quercus borealis</name>
    <dbReference type="NCBI Taxonomy" id="3512"/>
    <lineage>
        <taxon>Eukaryota</taxon>
        <taxon>Viridiplantae</taxon>
        <taxon>Streptophyta</taxon>
        <taxon>Embryophyta</taxon>
        <taxon>Tracheophyta</taxon>
        <taxon>Spermatophyta</taxon>
        <taxon>Magnoliopsida</taxon>
        <taxon>eudicotyledons</taxon>
        <taxon>Gunneridae</taxon>
        <taxon>Pentapetalae</taxon>
        <taxon>rosids</taxon>
        <taxon>fabids</taxon>
        <taxon>Fagales</taxon>
        <taxon>Fagaceae</taxon>
        <taxon>Quercus</taxon>
    </lineage>
</organism>
<accession>A0AAN7IM13</accession>
<dbReference type="GO" id="GO:0016743">
    <property type="term" value="F:carboxyl- or carbamoyltransferase activity"/>
    <property type="evidence" value="ECO:0007669"/>
    <property type="project" value="InterPro"/>
</dbReference>
<dbReference type="PROSITE" id="PS50989">
    <property type="entry name" value="COA_CT_CTER"/>
    <property type="match status" value="1"/>
</dbReference>
<dbReference type="EMBL" id="JAXUIC010000008">
    <property type="protein sequence ID" value="KAK4578316.1"/>
    <property type="molecule type" value="Genomic_DNA"/>
</dbReference>
<keyword evidence="6" id="KW-0443">Lipid metabolism</keyword>
<dbReference type="InterPro" id="IPR029045">
    <property type="entry name" value="ClpP/crotonase-like_dom_sf"/>
</dbReference>
<sequence>MATLSIVTGKCGGGSEGKDQGFESRSHLDFGKDFFGRYLYRTSSRGVNRNWSKAFEGSSIRSRNRFRVSAKVKRGKNHDYPWPDDIDPNFTGSYLTFLSRFKPLSEKPKPVTLPFEKPLVDLEQEIIERHNILPFTLDIFSDQIGSLERNYQQALKDLYTNLTPMQRLTIARHPNRPTVLDYIFNITEKIWVELHGDRAGYDDPAIVTGIGSMDGKTYMFIGHQKGRNTKENIARNFAMPTPHGYRKALRMMKYVDHHVQGYCRNVKFNANLHDDCLKCQIYDNPQASFCVYSNLQILHQTLWNLITVKAKITKNKLKTEPLGGAHTDPVWTSQQIKLAITDAMKLLNHRRLKFRSIGGVQEGIAVDPEKKRNMKPSDNNVPKTADMESELENLKKILEAGPSDHTNIDLIEKLKQDVNQEIDRALISMGLQEKLESIKSELSKAPNPTDQPPDRNLKEDMYAIMQEFKHKLSQPGAYLGLKYKLGKLNLASRLIEIKEKSEKLKAEINQKIPAEIKERMELLKKAQKRR</sequence>
<evidence type="ECO:0000256" key="8">
    <source>
        <dbReference type="ARBA" id="ARBA00049152"/>
    </source>
</evidence>
<comment type="caution">
    <text evidence="10">The sequence shown here is derived from an EMBL/GenBank/DDBJ whole genome shotgun (WGS) entry which is preliminary data.</text>
</comment>
<keyword evidence="2" id="KW-0444">Lipid biosynthesis</keyword>
<proteinExistence type="predicted"/>
<dbReference type="GO" id="GO:0005524">
    <property type="term" value="F:ATP binding"/>
    <property type="evidence" value="ECO:0007669"/>
    <property type="project" value="UniProtKB-KW"/>
</dbReference>
<keyword evidence="7" id="KW-0275">Fatty acid biosynthesis</keyword>
<keyword evidence="5" id="KW-0067">ATP-binding</keyword>
<dbReference type="InterPro" id="IPR011763">
    <property type="entry name" value="COA_CT_C"/>
</dbReference>
<dbReference type="Pfam" id="PF03255">
    <property type="entry name" value="ACCA"/>
    <property type="match status" value="1"/>
</dbReference>
<gene>
    <name evidence="10" type="ORF">RGQ29_028438</name>
</gene>
<feature type="domain" description="CoA carboxyltransferase C-terminal" evidence="9">
    <location>
        <begin position="146"/>
        <end position="253"/>
    </location>
</feature>
<comment type="catalytic activity">
    <reaction evidence="8">
        <text>N(6)-carboxybiotinyl-L-lysyl-[protein] + acetyl-CoA = N(6)-biotinyl-L-lysyl-[protein] + malonyl-CoA</text>
        <dbReference type="Rhea" id="RHEA:54728"/>
        <dbReference type="Rhea" id="RHEA-COMP:10505"/>
        <dbReference type="Rhea" id="RHEA-COMP:10506"/>
        <dbReference type="ChEBI" id="CHEBI:57288"/>
        <dbReference type="ChEBI" id="CHEBI:57384"/>
        <dbReference type="ChEBI" id="CHEBI:83144"/>
        <dbReference type="ChEBI" id="CHEBI:83145"/>
        <dbReference type="EC" id="2.1.3.15"/>
    </reaction>
</comment>
<keyword evidence="3" id="KW-0547">Nucleotide-binding</keyword>
<dbReference type="PANTHER" id="PTHR42853">
    <property type="entry name" value="ACETYL-COENZYME A CARBOXYLASE CARBOXYL TRANSFERASE SUBUNIT ALPHA"/>
    <property type="match status" value="1"/>
</dbReference>
<evidence type="ECO:0000313" key="11">
    <source>
        <dbReference type="Proteomes" id="UP001324115"/>
    </source>
</evidence>